<accession>A0A8J6HS60</accession>
<proteinExistence type="predicted"/>
<gene>
    <name evidence="2" type="ORF">GEV33_002952</name>
</gene>
<name>A0A8J6HS60_TENMO</name>
<keyword evidence="3" id="KW-1185">Reference proteome</keyword>
<reference evidence="2" key="1">
    <citation type="journal article" date="2020" name="J Insects Food Feed">
        <title>The yellow mealworm (Tenebrio molitor) genome: a resource for the emerging insects as food and feed industry.</title>
        <authorList>
            <person name="Eriksson T."/>
            <person name="Andere A."/>
            <person name="Kelstrup H."/>
            <person name="Emery V."/>
            <person name="Picard C."/>
        </authorList>
    </citation>
    <scope>NUCLEOTIDE SEQUENCE</scope>
    <source>
        <strain evidence="2">Stoneville</strain>
        <tissue evidence="2">Whole head</tissue>
    </source>
</reference>
<reference evidence="2" key="2">
    <citation type="submission" date="2021-08" db="EMBL/GenBank/DDBJ databases">
        <authorList>
            <person name="Eriksson T."/>
        </authorList>
    </citation>
    <scope>NUCLEOTIDE SEQUENCE</scope>
    <source>
        <strain evidence="2">Stoneville</strain>
        <tissue evidence="2">Whole head</tissue>
    </source>
</reference>
<feature type="compositionally biased region" description="Polar residues" evidence="1">
    <location>
        <begin position="28"/>
        <end position="37"/>
    </location>
</feature>
<organism evidence="2 3">
    <name type="scientific">Tenebrio molitor</name>
    <name type="common">Yellow mealworm beetle</name>
    <dbReference type="NCBI Taxonomy" id="7067"/>
    <lineage>
        <taxon>Eukaryota</taxon>
        <taxon>Metazoa</taxon>
        <taxon>Ecdysozoa</taxon>
        <taxon>Arthropoda</taxon>
        <taxon>Hexapoda</taxon>
        <taxon>Insecta</taxon>
        <taxon>Pterygota</taxon>
        <taxon>Neoptera</taxon>
        <taxon>Endopterygota</taxon>
        <taxon>Coleoptera</taxon>
        <taxon>Polyphaga</taxon>
        <taxon>Cucujiformia</taxon>
        <taxon>Tenebrionidae</taxon>
        <taxon>Tenebrio</taxon>
    </lineage>
</organism>
<dbReference type="EMBL" id="JABDTM020013545">
    <property type="protein sequence ID" value="KAH0819839.1"/>
    <property type="molecule type" value="Genomic_DNA"/>
</dbReference>
<dbReference type="Proteomes" id="UP000719412">
    <property type="component" value="Unassembled WGS sequence"/>
</dbReference>
<feature type="region of interest" description="Disordered" evidence="1">
    <location>
        <begin position="19"/>
        <end position="70"/>
    </location>
</feature>
<evidence type="ECO:0000256" key="1">
    <source>
        <dbReference type="SAM" id="MobiDB-lite"/>
    </source>
</evidence>
<evidence type="ECO:0000313" key="2">
    <source>
        <dbReference type="EMBL" id="KAH0819839.1"/>
    </source>
</evidence>
<protein>
    <submittedName>
        <fullName evidence="2">Uncharacterized protein</fullName>
    </submittedName>
</protein>
<sequence>MQSRKGAVNEGVSQLWSHFDVFPPPSALHSTKPTTTEVTKRKQRTSRDCESERAPPRTRKDTPPRSSPAARHLVCAKAARGLAACETESWRWWGRQPWKLSDGKCAPSNGERLGPIRHLEFLRNFNKSFRTFKALNQQLAQKVYKCVNMFSETEILTEQTQVPLSNWSVAPRLSPPVRVHGVQKNSKYLVPVWSTSKIDHLRSQSSNCRFHFRFVASEEASWACAVESCGRKVLCFRDGWPAPNAEENLFGINTLIAVRENDLMRVES</sequence>
<comment type="caution">
    <text evidence="2">The sequence shown here is derived from an EMBL/GenBank/DDBJ whole genome shotgun (WGS) entry which is preliminary data.</text>
</comment>
<dbReference type="AlphaFoldDB" id="A0A8J6HS60"/>
<feature type="compositionally biased region" description="Basic and acidic residues" evidence="1">
    <location>
        <begin position="45"/>
        <end position="63"/>
    </location>
</feature>
<evidence type="ECO:0000313" key="3">
    <source>
        <dbReference type="Proteomes" id="UP000719412"/>
    </source>
</evidence>